<evidence type="ECO:0000313" key="8">
    <source>
        <dbReference type="EMBL" id="KAF2484851.1"/>
    </source>
</evidence>
<name>A0A6A6PYM3_9PEZI</name>
<reference evidence="8" key="1">
    <citation type="journal article" date="2020" name="Stud. Mycol.">
        <title>101 Dothideomycetes genomes: a test case for predicting lifestyles and emergence of pathogens.</title>
        <authorList>
            <person name="Haridas S."/>
            <person name="Albert R."/>
            <person name="Binder M."/>
            <person name="Bloem J."/>
            <person name="Labutti K."/>
            <person name="Salamov A."/>
            <person name="Andreopoulos B."/>
            <person name="Baker S."/>
            <person name="Barry K."/>
            <person name="Bills G."/>
            <person name="Bluhm B."/>
            <person name="Cannon C."/>
            <person name="Castanera R."/>
            <person name="Culley D."/>
            <person name="Daum C."/>
            <person name="Ezra D."/>
            <person name="Gonzalez J."/>
            <person name="Henrissat B."/>
            <person name="Kuo A."/>
            <person name="Liang C."/>
            <person name="Lipzen A."/>
            <person name="Lutzoni F."/>
            <person name="Magnuson J."/>
            <person name="Mondo S."/>
            <person name="Nolan M."/>
            <person name="Ohm R."/>
            <person name="Pangilinan J."/>
            <person name="Park H.-J."/>
            <person name="Ramirez L."/>
            <person name="Alfaro M."/>
            <person name="Sun H."/>
            <person name="Tritt A."/>
            <person name="Yoshinaga Y."/>
            <person name="Zwiers L.-H."/>
            <person name="Turgeon B."/>
            <person name="Goodwin S."/>
            <person name="Spatafora J."/>
            <person name="Crous P."/>
            <person name="Grigoriev I."/>
        </authorList>
    </citation>
    <scope>NUCLEOTIDE SEQUENCE</scope>
    <source>
        <strain evidence="8">CBS 113389</strain>
    </source>
</reference>
<dbReference type="OrthoDB" id="5957327at2759"/>
<feature type="region of interest" description="Disordered" evidence="7">
    <location>
        <begin position="1"/>
        <end position="25"/>
    </location>
</feature>
<dbReference type="PANTHER" id="PTHR46239">
    <property type="entry name" value="DNA REPAIR PROTEIN RAD51 HOMOLOG 3 RAD51C"/>
    <property type="match status" value="1"/>
</dbReference>
<dbReference type="GO" id="GO:0033063">
    <property type="term" value="C:Rad51B-Rad51C-Rad51D-XRCC2 complex"/>
    <property type="evidence" value="ECO:0007669"/>
    <property type="project" value="TreeGrafter"/>
</dbReference>
<comment type="subcellular location">
    <subcellularLocation>
        <location evidence="1">Nucleus</location>
    </subcellularLocation>
</comment>
<dbReference type="PANTHER" id="PTHR46239:SF1">
    <property type="entry name" value="DNA REPAIR PROTEIN RAD51 HOMOLOG 3"/>
    <property type="match status" value="1"/>
</dbReference>
<sequence>MWMNTNKALHPSRTKSLIPESSSNGLRSKQFRSLDIPSLSHLLAFILHPLPDALPPSCALLVIDGLDGLLELDYPRYQSMTPNQTEQKKWQAGRRYATLAALITALNKLAVLNNLAVAVTTGCATRSRYDNGLGAALVPGVGASEWDAGVWNRLAVFRDHQSRFVGVQKCQGKHLVPRDEAGGVGRVVSLWITGEGAVRKHDGNAGLGREIILSPQKQPAKPSLKRSFDEVADSEDEDVDEYGWVDSDEHALNLDTLVEPTQPVENDTVPD</sequence>
<dbReference type="Gene3D" id="3.40.50.300">
    <property type="entry name" value="P-loop containing nucleotide triphosphate hydrolases"/>
    <property type="match status" value="1"/>
</dbReference>
<evidence type="ECO:0000313" key="9">
    <source>
        <dbReference type="Proteomes" id="UP000799767"/>
    </source>
</evidence>
<dbReference type="RefSeq" id="XP_033591420.1">
    <property type="nucleotide sequence ID" value="XM_033738835.1"/>
</dbReference>
<evidence type="ECO:0000256" key="5">
    <source>
        <dbReference type="ARBA" id="ARBA00023204"/>
    </source>
</evidence>
<dbReference type="EMBL" id="MU001633">
    <property type="protein sequence ID" value="KAF2484851.1"/>
    <property type="molecule type" value="Genomic_DNA"/>
</dbReference>
<evidence type="ECO:0000256" key="7">
    <source>
        <dbReference type="SAM" id="MobiDB-lite"/>
    </source>
</evidence>
<evidence type="ECO:0000256" key="1">
    <source>
        <dbReference type="ARBA" id="ARBA00004123"/>
    </source>
</evidence>
<keyword evidence="4" id="KW-0067">ATP-binding</keyword>
<keyword evidence="6" id="KW-0539">Nucleus</keyword>
<dbReference type="GO" id="GO:0008821">
    <property type="term" value="F:crossover junction DNA endonuclease activity"/>
    <property type="evidence" value="ECO:0007669"/>
    <property type="project" value="TreeGrafter"/>
</dbReference>
<keyword evidence="2" id="KW-0547">Nucleotide-binding</keyword>
<dbReference type="InterPro" id="IPR052093">
    <property type="entry name" value="HR_Repair_Mediator"/>
</dbReference>
<keyword evidence="5" id="KW-0234">DNA repair</keyword>
<dbReference type="GO" id="GO:0005524">
    <property type="term" value="F:ATP binding"/>
    <property type="evidence" value="ECO:0007669"/>
    <property type="project" value="UniProtKB-KW"/>
</dbReference>
<dbReference type="GO" id="GO:0000707">
    <property type="term" value="P:meiotic DNA recombinase assembly"/>
    <property type="evidence" value="ECO:0007669"/>
    <property type="project" value="TreeGrafter"/>
</dbReference>
<keyword evidence="9" id="KW-1185">Reference proteome</keyword>
<evidence type="ECO:0000256" key="6">
    <source>
        <dbReference type="ARBA" id="ARBA00023242"/>
    </source>
</evidence>
<evidence type="ECO:0008006" key="10">
    <source>
        <dbReference type="Google" id="ProtNLM"/>
    </source>
</evidence>
<accession>A0A6A6PYM3</accession>
<dbReference type="InterPro" id="IPR027417">
    <property type="entry name" value="P-loop_NTPase"/>
</dbReference>
<dbReference type="GO" id="GO:0033065">
    <property type="term" value="C:Rad51C-XRCC3 complex"/>
    <property type="evidence" value="ECO:0007669"/>
    <property type="project" value="TreeGrafter"/>
</dbReference>
<dbReference type="GO" id="GO:0005657">
    <property type="term" value="C:replication fork"/>
    <property type="evidence" value="ECO:0007669"/>
    <property type="project" value="TreeGrafter"/>
</dbReference>
<evidence type="ECO:0000256" key="4">
    <source>
        <dbReference type="ARBA" id="ARBA00022840"/>
    </source>
</evidence>
<keyword evidence="3" id="KW-0227">DNA damage</keyword>
<organism evidence="8 9">
    <name type="scientific">Neohortaea acidophila</name>
    <dbReference type="NCBI Taxonomy" id="245834"/>
    <lineage>
        <taxon>Eukaryota</taxon>
        <taxon>Fungi</taxon>
        <taxon>Dikarya</taxon>
        <taxon>Ascomycota</taxon>
        <taxon>Pezizomycotina</taxon>
        <taxon>Dothideomycetes</taxon>
        <taxon>Dothideomycetidae</taxon>
        <taxon>Mycosphaerellales</taxon>
        <taxon>Teratosphaeriaceae</taxon>
        <taxon>Neohortaea</taxon>
    </lineage>
</organism>
<gene>
    <name evidence="8" type="ORF">BDY17DRAFT_92637</name>
</gene>
<evidence type="ECO:0000256" key="2">
    <source>
        <dbReference type="ARBA" id="ARBA00022741"/>
    </source>
</evidence>
<dbReference type="Proteomes" id="UP000799767">
    <property type="component" value="Unassembled WGS sequence"/>
</dbReference>
<feature type="region of interest" description="Disordered" evidence="7">
    <location>
        <begin position="216"/>
        <end position="241"/>
    </location>
</feature>
<proteinExistence type="predicted"/>
<dbReference type="GO" id="GO:0000400">
    <property type="term" value="F:four-way junction DNA binding"/>
    <property type="evidence" value="ECO:0007669"/>
    <property type="project" value="TreeGrafter"/>
</dbReference>
<dbReference type="GO" id="GO:0007131">
    <property type="term" value="P:reciprocal meiotic recombination"/>
    <property type="evidence" value="ECO:0007669"/>
    <property type="project" value="TreeGrafter"/>
</dbReference>
<dbReference type="GeneID" id="54479836"/>
<evidence type="ECO:0000256" key="3">
    <source>
        <dbReference type="ARBA" id="ARBA00022763"/>
    </source>
</evidence>
<dbReference type="AlphaFoldDB" id="A0A6A6PYM3"/>
<feature type="compositionally biased region" description="Acidic residues" evidence="7">
    <location>
        <begin position="230"/>
        <end position="241"/>
    </location>
</feature>
<protein>
    <recommendedName>
        <fullName evidence="10">DNA recombination and repair protein Rad51-like C-terminal domain-containing protein</fullName>
    </recommendedName>
</protein>